<dbReference type="RefSeq" id="WP_163815187.1">
    <property type="nucleotide sequence ID" value="NZ_JAAGOB010000001.1"/>
</dbReference>
<name>A0A6N9YG84_9ACTN</name>
<dbReference type="FunFam" id="3.40.80.10:FF:000006">
    <property type="entry name" value="N-acetylmuramoyl-L-alanine amidase"/>
    <property type="match status" value="1"/>
</dbReference>
<gene>
    <name evidence="6" type="ORF">G1H11_01000</name>
</gene>
<dbReference type="CDD" id="cd06583">
    <property type="entry name" value="PGRP"/>
    <property type="match status" value="1"/>
</dbReference>
<dbReference type="InterPro" id="IPR006311">
    <property type="entry name" value="TAT_signal"/>
</dbReference>
<dbReference type="GO" id="GO:0009253">
    <property type="term" value="P:peptidoglycan catabolic process"/>
    <property type="evidence" value="ECO:0007669"/>
    <property type="project" value="InterPro"/>
</dbReference>
<dbReference type="CDD" id="cd14488">
    <property type="entry name" value="CBM6-CBM35-CBM36_like_2"/>
    <property type="match status" value="1"/>
</dbReference>
<evidence type="ECO:0000313" key="6">
    <source>
        <dbReference type="EMBL" id="NED93889.1"/>
    </source>
</evidence>
<dbReference type="SUPFAM" id="SSF53955">
    <property type="entry name" value="Lysozyme-like"/>
    <property type="match status" value="1"/>
</dbReference>
<organism evidence="6 7">
    <name type="scientific">Phytoactinopolyspora alkaliphila</name>
    <dbReference type="NCBI Taxonomy" id="1783498"/>
    <lineage>
        <taxon>Bacteria</taxon>
        <taxon>Bacillati</taxon>
        <taxon>Actinomycetota</taxon>
        <taxon>Actinomycetes</taxon>
        <taxon>Jiangellales</taxon>
        <taxon>Jiangellaceae</taxon>
        <taxon>Phytoactinopolyspora</taxon>
    </lineage>
</organism>
<dbReference type="Proteomes" id="UP000469185">
    <property type="component" value="Unassembled WGS sequence"/>
</dbReference>
<dbReference type="GO" id="GO:0008745">
    <property type="term" value="F:N-acetylmuramoyl-L-alanine amidase activity"/>
    <property type="evidence" value="ECO:0007669"/>
    <property type="project" value="UniProtKB-EC"/>
</dbReference>
<comment type="catalytic activity">
    <reaction evidence="1">
        <text>Hydrolyzes the link between N-acetylmuramoyl residues and L-amino acid residues in certain cell-wall glycopeptides.</text>
        <dbReference type="EC" id="3.5.1.28"/>
    </reaction>
</comment>
<evidence type="ECO:0000256" key="2">
    <source>
        <dbReference type="ARBA" id="ARBA00011901"/>
    </source>
</evidence>
<keyword evidence="4" id="KW-0961">Cell wall biogenesis/degradation</keyword>
<dbReference type="GO" id="GO:0009254">
    <property type="term" value="P:peptidoglycan turnover"/>
    <property type="evidence" value="ECO:0007669"/>
    <property type="project" value="TreeGrafter"/>
</dbReference>
<sequence length="511" mass="54631">MPPVPPSDPSHLTRRRALALGGGALLGAAAGVSGFALPAQARTDSSLARAFEIAADAHGVPRDLLVAVGHAETRLTQHDGPSQARGYGIMHLVSNPQHRTLAEAASLTGRAPGKLRTDPAANIDGAAAVLRAYADDAGFSRAARADLGAWYPVVARYSGAANGYVARFYADGVYESLWTGASASGVILDPQPVEPDRGAVLTTRSDVGVLTADYPPALWAAAHSSNYTVSNRPSSYPINYVVIHMMQGTYAGSISWFQNPSSNVSAHYCIRSSDGQVTQMVRHKDYAWHAGNSTYNRQSIGIEHEGYFDQASWYTEAMYRSSAALTRHVCDMYGIPKTRSRIIGHNQASSTPCPGQIWDWTRYMNYVTGDGGGEVVWSTIVDNGSAGFSAGPSWETSSYSSQRYGDNYHFNTPEPVSDAAWFSATLPEAGTHRVEVWYPANSGYNDRTPYVVATSSGNQTVQVNQRTGGGAWRSVGTFSMTAGAKQVVGVSRWTSGGGYVIADAVRISRLA</sequence>
<evidence type="ECO:0000256" key="3">
    <source>
        <dbReference type="ARBA" id="ARBA00022801"/>
    </source>
</evidence>
<dbReference type="Pfam" id="PF01510">
    <property type="entry name" value="Amidase_2"/>
    <property type="match status" value="1"/>
</dbReference>
<dbReference type="EC" id="3.5.1.28" evidence="2"/>
<proteinExistence type="predicted"/>
<feature type="domain" description="N-acetylmuramoyl-L-alanine amidase" evidence="5">
    <location>
        <begin position="227"/>
        <end position="355"/>
    </location>
</feature>
<dbReference type="SUPFAM" id="SSF55846">
    <property type="entry name" value="N-acetylmuramoyl-L-alanine amidase-like"/>
    <property type="match status" value="1"/>
</dbReference>
<comment type="caution">
    <text evidence="6">The sequence shown here is derived from an EMBL/GenBank/DDBJ whole genome shotgun (WGS) entry which is preliminary data.</text>
</comment>
<dbReference type="PANTHER" id="PTHR30417:SF1">
    <property type="entry name" value="N-ACETYLMURAMOYL-L-ALANINE AMIDASE AMID"/>
    <property type="match status" value="1"/>
</dbReference>
<dbReference type="InterPro" id="IPR023346">
    <property type="entry name" value="Lysozyme-like_dom_sf"/>
</dbReference>
<dbReference type="Pfam" id="PF25275">
    <property type="entry name" value="Golvesin_C"/>
    <property type="match status" value="1"/>
</dbReference>
<dbReference type="PANTHER" id="PTHR30417">
    <property type="entry name" value="N-ACETYLMURAMOYL-L-ALANINE AMIDASE AMID"/>
    <property type="match status" value="1"/>
</dbReference>
<dbReference type="EMBL" id="JAAGOB010000001">
    <property type="protein sequence ID" value="NED93889.1"/>
    <property type="molecule type" value="Genomic_DNA"/>
</dbReference>
<dbReference type="GO" id="GO:0071555">
    <property type="term" value="P:cell wall organization"/>
    <property type="evidence" value="ECO:0007669"/>
    <property type="project" value="UniProtKB-KW"/>
</dbReference>
<evidence type="ECO:0000256" key="4">
    <source>
        <dbReference type="ARBA" id="ARBA00023316"/>
    </source>
</evidence>
<protein>
    <recommendedName>
        <fullName evidence="2">N-acetylmuramoyl-L-alanine amidase</fullName>
        <ecNumber evidence="2">3.5.1.28</ecNumber>
    </recommendedName>
</protein>
<dbReference type="Gene3D" id="3.40.80.10">
    <property type="entry name" value="Peptidoglycan recognition protein-like"/>
    <property type="match status" value="1"/>
</dbReference>
<dbReference type="InterPro" id="IPR036505">
    <property type="entry name" value="Amidase/PGRP_sf"/>
</dbReference>
<keyword evidence="7" id="KW-1185">Reference proteome</keyword>
<evidence type="ECO:0000313" key="7">
    <source>
        <dbReference type="Proteomes" id="UP000469185"/>
    </source>
</evidence>
<dbReference type="PROSITE" id="PS51318">
    <property type="entry name" value="TAT"/>
    <property type="match status" value="1"/>
</dbReference>
<evidence type="ECO:0000259" key="5">
    <source>
        <dbReference type="SMART" id="SM00644"/>
    </source>
</evidence>
<dbReference type="InterPro" id="IPR002502">
    <property type="entry name" value="Amidase_domain"/>
</dbReference>
<dbReference type="AlphaFoldDB" id="A0A6N9YG84"/>
<reference evidence="6 7" key="1">
    <citation type="submission" date="2020-02" db="EMBL/GenBank/DDBJ databases">
        <authorList>
            <person name="Li X.-J."/>
            <person name="Feng X.-M."/>
        </authorList>
    </citation>
    <scope>NUCLEOTIDE SEQUENCE [LARGE SCALE GENOMIC DNA]</scope>
    <source>
        <strain evidence="6 7">CGMCC 4.7225</strain>
    </source>
</reference>
<evidence type="ECO:0000256" key="1">
    <source>
        <dbReference type="ARBA" id="ARBA00001561"/>
    </source>
</evidence>
<dbReference type="InterPro" id="IPR051206">
    <property type="entry name" value="NAMLAA_amidase_2"/>
</dbReference>
<dbReference type="InterPro" id="IPR033803">
    <property type="entry name" value="CBD-like_Golvesin-Xly"/>
</dbReference>
<accession>A0A6N9YG84</accession>
<dbReference type="Gene3D" id="2.60.120.260">
    <property type="entry name" value="Galactose-binding domain-like"/>
    <property type="match status" value="1"/>
</dbReference>
<dbReference type="Gene3D" id="1.10.530.10">
    <property type="match status" value="1"/>
</dbReference>
<dbReference type="SMART" id="SM00644">
    <property type="entry name" value="Ami_2"/>
    <property type="match status" value="1"/>
</dbReference>
<keyword evidence="3" id="KW-0378">Hydrolase</keyword>